<keyword evidence="2" id="KW-1185">Reference proteome</keyword>
<accession>A0A915K5B8</accession>
<evidence type="ECO:0000313" key="3">
    <source>
        <dbReference type="WBParaSite" id="nRc.2.0.1.t33394-RA"/>
    </source>
</evidence>
<dbReference type="Proteomes" id="UP000887565">
    <property type="component" value="Unplaced"/>
</dbReference>
<feature type="compositionally biased region" description="Polar residues" evidence="1">
    <location>
        <begin position="50"/>
        <end position="62"/>
    </location>
</feature>
<feature type="compositionally biased region" description="Basic and acidic residues" evidence="1">
    <location>
        <begin position="1"/>
        <end position="11"/>
    </location>
</feature>
<evidence type="ECO:0000313" key="2">
    <source>
        <dbReference type="Proteomes" id="UP000887565"/>
    </source>
</evidence>
<protein>
    <submittedName>
        <fullName evidence="3">Uncharacterized protein</fullName>
    </submittedName>
</protein>
<sequence>MIDAAESKKYVQFDTQFPKNRKLDSIHDRCNDRSCKKWMRQTTSDRPDQKSGTNDRGNYNKNNSKDKQTNI</sequence>
<dbReference type="WBParaSite" id="nRc.2.0.1.t33394-RA">
    <property type="protein sequence ID" value="nRc.2.0.1.t33394-RA"/>
    <property type="gene ID" value="nRc.2.0.1.g33394"/>
</dbReference>
<dbReference type="AlphaFoldDB" id="A0A915K5B8"/>
<proteinExistence type="predicted"/>
<name>A0A915K5B8_ROMCU</name>
<feature type="region of interest" description="Disordered" evidence="1">
    <location>
        <begin position="1"/>
        <end position="71"/>
    </location>
</feature>
<evidence type="ECO:0000256" key="1">
    <source>
        <dbReference type="SAM" id="MobiDB-lite"/>
    </source>
</evidence>
<reference evidence="3" key="1">
    <citation type="submission" date="2022-11" db="UniProtKB">
        <authorList>
            <consortium name="WormBaseParasite"/>
        </authorList>
    </citation>
    <scope>IDENTIFICATION</scope>
</reference>
<feature type="compositionally biased region" description="Basic and acidic residues" evidence="1">
    <location>
        <begin position="21"/>
        <end position="35"/>
    </location>
</feature>
<organism evidence="2 3">
    <name type="scientific">Romanomermis culicivorax</name>
    <name type="common">Nematode worm</name>
    <dbReference type="NCBI Taxonomy" id="13658"/>
    <lineage>
        <taxon>Eukaryota</taxon>
        <taxon>Metazoa</taxon>
        <taxon>Ecdysozoa</taxon>
        <taxon>Nematoda</taxon>
        <taxon>Enoplea</taxon>
        <taxon>Dorylaimia</taxon>
        <taxon>Mermithida</taxon>
        <taxon>Mermithoidea</taxon>
        <taxon>Mermithidae</taxon>
        <taxon>Romanomermis</taxon>
    </lineage>
</organism>